<keyword evidence="2" id="KW-0121">Carboxypeptidase</keyword>
<dbReference type="InterPro" id="IPR008969">
    <property type="entry name" value="CarboxyPept-like_regulatory"/>
</dbReference>
<dbReference type="SUPFAM" id="SSF49464">
    <property type="entry name" value="Carboxypeptidase regulatory domain-like"/>
    <property type="match status" value="1"/>
</dbReference>
<dbReference type="Proteomes" id="UP001163096">
    <property type="component" value="Chromosome"/>
</dbReference>
<reference evidence="2" key="1">
    <citation type="submission" date="2022-11" db="EMBL/GenBank/DDBJ databases">
        <title>Complete genome sequence of Methanogenium organophilum DSM 3596.</title>
        <authorList>
            <person name="Chen S.-C."/>
            <person name="Lai S.-J."/>
            <person name="You Y.-T."/>
        </authorList>
    </citation>
    <scope>NUCLEOTIDE SEQUENCE</scope>
    <source>
        <strain evidence="2">DSM 3596</strain>
    </source>
</reference>
<dbReference type="EMBL" id="CP113361">
    <property type="protein sequence ID" value="WAI02032.1"/>
    <property type="molecule type" value="Genomic_DNA"/>
</dbReference>
<keyword evidence="1" id="KW-0472">Membrane</keyword>
<name>A0A9X9S5V4_METOG</name>
<protein>
    <submittedName>
        <fullName evidence="2">Carboxypeptidase-like regulatory domain-containing protein</fullName>
    </submittedName>
</protein>
<dbReference type="KEGG" id="mou:OU421_03950"/>
<feature type="transmembrane region" description="Helical" evidence="1">
    <location>
        <begin position="223"/>
        <end position="244"/>
    </location>
</feature>
<dbReference type="Pfam" id="PF13620">
    <property type="entry name" value="CarboxypepD_reg"/>
    <property type="match status" value="1"/>
</dbReference>
<evidence type="ECO:0000313" key="3">
    <source>
        <dbReference type="Proteomes" id="UP001163096"/>
    </source>
</evidence>
<evidence type="ECO:0000256" key="1">
    <source>
        <dbReference type="SAM" id="Phobius"/>
    </source>
</evidence>
<dbReference type="Gene3D" id="2.60.40.10">
    <property type="entry name" value="Immunoglobulins"/>
    <property type="match status" value="1"/>
</dbReference>
<dbReference type="InterPro" id="IPR013783">
    <property type="entry name" value="Ig-like_fold"/>
</dbReference>
<keyword evidence="1" id="KW-0812">Transmembrane</keyword>
<dbReference type="Gene3D" id="2.60.40.1120">
    <property type="entry name" value="Carboxypeptidase-like, regulatory domain"/>
    <property type="match status" value="1"/>
</dbReference>
<accession>A0A9X9S5V4</accession>
<keyword evidence="2" id="KW-0378">Hydrolase</keyword>
<keyword evidence="3" id="KW-1185">Reference proteome</keyword>
<sequence>MKSTVPGICILLLLLPAACTALDTGDMNLSSELIGITVSTPVEGMDLWIDVVPPHAAVVGEIRASADIRSIRVESAAGEVSCGNDTSFACSVPVSAGANTIYIIAEDHKGNRAECMVNVTVHIGLPPPPEITVFGRVTATDGSPLFGAIVEFESGTGLSFNNSPLRLTTVTGDDGTYRAENLVGYRQKIAVRKDGYLPFQSECVFENQMSEQDFVLECEEPTVAGSVLATCGMVVPAGLALLLFRKKRS</sequence>
<evidence type="ECO:0000313" key="2">
    <source>
        <dbReference type="EMBL" id="WAI02032.1"/>
    </source>
</evidence>
<dbReference type="AlphaFoldDB" id="A0A9X9S5V4"/>
<gene>
    <name evidence="2" type="ORF">OU421_03950</name>
</gene>
<keyword evidence="1" id="KW-1133">Transmembrane helix</keyword>
<dbReference type="RefSeq" id="WP_268187310.1">
    <property type="nucleotide sequence ID" value="NZ_CP113361.1"/>
</dbReference>
<proteinExistence type="predicted"/>
<dbReference type="GeneID" id="76834226"/>
<organism evidence="2 3">
    <name type="scientific">Methanogenium organophilum</name>
    <dbReference type="NCBI Taxonomy" id="2199"/>
    <lineage>
        <taxon>Archaea</taxon>
        <taxon>Methanobacteriati</taxon>
        <taxon>Methanobacteriota</taxon>
        <taxon>Stenosarchaea group</taxon>
        <taxon>Methanomicrobia</taxon>
        <taxon>Methanomicrobiales</taxon>
        <taxon>Methanomicrobiaceae</taxon>
        <taxon>Methanogenium</taxon>
    </lineage>
</organism>
<keyword evidence="2" id="KW-0645">Protease</keyword>
<dbReference type="GO" id="GO:0004180">
    <property type="term" value="F:carboxypeptidase activity"/>
    <property type="evidence" value="ECO:0007669"/>
    <property type="project" value="UniProtKB-KW"/>
</dbReference>